<reference evidence="16" key="1">
    <citation type="journal article" date="2023" name="IScience">
        <title>Live-bearing cockroach genome reveals convergent evolutionary mechanisms linked to viviparity in insects and beyond.</title>
        <authorList>
            <person name="Fouks B."/>
            <person name="Harrison M.C."/>
            <person name="Mikhailova A.A."/>
            <person name="Marchal E."/>
            <person name="English S."/>
            <person name="Carruthers M."/>
            <person name="Jennings E.C."/>
            <person name="Chiamaka E.L."/>
            <person name="Frigard R.A."/>
            <person name="Pippel M."/>
            <person name="Attardo G.M."/>
            <person name="Benoit J.B."/>
            <person name="Bornberg-Bauer E."/>
            <person name="Tobe S.S."/>
        </authorList>
    </citation>
    <scope>NUCLEOTIDE SEQUENCE</scope>
    <source>
        <strain evidence="16">Stay&amp;Tobe</strain>
    </source>
</reference>
<comment type="caution">
    <text evidence="16">The sequence shown here is derived from an EMBL/GenBank/DDBJ whole genome shotgun (WGS) entry which is preliminary data.</text>
</comment>
<gene>
    <name evidence="16" type="ORF">L9F63_013820</name>
</gene>
<dbReference type="GO" id="GO:0050906">
    <property type="term" value="P:detection of stimulus involved in sensory perception"/>
    <property type="evidence" value="ECO:0007669"/>
    <property type="project" value="UniProtKB-ARBA"/>
</dbReference>
<feature type="transmembrane region" description="Helical" evidence="13">
    <location>
        <begin position="451"/>
        <end position="471"/>
    </location>
</feature>
<dbReference type="Gene3D" id="1.10.287.70">
    <property type="match status" value="1"/>
</dbReference>
<dbReference type="Pfam" id="PF00060">
    <property type="entry name" value="Lig_chan"/>
    <property type="match status" value="1"/>
</dbReference>
<feature type="domain" description="Ionotropic glutamate receptor L-glutamate and glycine-binding" evidence="15">
    <location>
        <begin position="246"/>
        <end position="327"/>
    </location>
</feature>
<evidence type="ECO:0000256" key="9">
    <source>
        <dbReference type="ARBA" id="ARBA00023170"/>
    </source>
</evidence>
<keyword evidence="11" id="KW-1071">Ligand-gated ion channel</keyword>
<keyword evidence="12" id="KW-0407">Ion channel</keyword>
<keyword evidence="4" id="KW-1003">Cell membrane</keyword>
<dbReference type="Proteomes" id="UP001233999">
    <property type="component" value="Unassembled WGS sequence"/>
</dbReference>
<sequence>MLKLKSNIFSTSNLYNYYKLTFYKEDLEHLLTSIIAKITDNIKCLAIINDNVQQDIFGGIFFRSLSKVPYYKILVEDKEDLQSPNYHTLSVIRHIKRSSCNAYILLISNGEKITRFLRFGDKYRVIDTRAKFIILHDHHLFRSDLHYLWKKIVNVIFLRQHGRHYELGLFRRKQVQPWYDISTVPFPTPIRKIFIPHRLNTWHQGKFQLDNELFKDKTSNLKGEVLRVVTFKHIPGTTESGPKSIRVDILWTLAEVMNFKPNVYEAQFADLEKWGRKQLNGSYSGLIGEIQNGNADMALGNLYYTPYYLELMDLTKPYTTECLTFLTPEALTNNSWMTLILPFKPLMWAAVIIAMALAGFVFYALANYYHYIVTSKSKPTKKKIIIVQEKNKKVKFKPVQEHFEEEQFEGEGLYLFSELSNAILYTYSMLLMVSLPRFPSGWSLRMLTGWFWLYCILLVVAYRASMTAILANPAPRITIDTMEQLVDAKITCGGWGEEIKQSFLTSLDPAGQKIGLKFEVIYDIDEAVDRIAKGEFAYYENFYYLQYLRVKRQVEEDSQQKENNTHAKNNNQEIKQQKEKRNLHIMHDCVIHMPISLGLIKNSPLLTRINKYLQWIIEAGLVKKWLNDAIKKIISEEITEEKQNSKALMNLEKLYGAIVALGIGYFISICILIGEIIHWQYFVKKHPYYDKYNMTLYYKQKKLLKK</sequence>
<keyword evidence="5 13" id="KW-0812">Transmembrane</keyword>
<dbReference type="GO" id="GO:0005886">
    <property type="term" value="C:plasma membrane"/>
    <property type="evidence" value="ECO:0007669"/>
    <property type="project" value="UniProtKB-SubCell"/>
</dbReference>
<feature type="transmembrane region" description="Helical" evidence="13">
    <location>
        <begin position="422"/>
        <end position="439"/>
    </location>
</feature>
<name>A0AAD8ELC0_DIPPU</name>
<dbReference type="PANTHER" id="PTHR42643:SF35">
    <property type="entry name" value="IONOTROPIC RECEPTOR 68A, ISOFORM A"/>
    <property type="match status" value="1"/>
</dbReference>
<evidence type="ECO:0000256" key="11">
    <source>
        <dbReference type="ARBA" id="ARBA00023286"/>
    </source>
</evidence>
<keyword evidence="6 13" id="KW-1133">Transmembrane helix</keyword>
<keyword evidence="3" id="KW-0813">Transport</keyword>
<evidence type="ECO:0000256" key="1">
    <source>
        <dbReference type="ARBA" id="ARBA00004651"/>
    </source>
</evidence>
<evidence type="ECO:0000259" key="14">
    <source>
        <dbReference type="Pfam" id="PF00060"/>
    </source>
</evidence>
<evidence type="ECO:0000256" key="12">
    <source>
        <dbReference type="ARBA" id="ARBA00023303"/>
    </source>
</evidence>
<dbReference type="GO" id="GO:0015276">
    <property type="term" value="F:ligand-gated monoatomic ion channel activity"/>
    <property type="evidence" value="ECO:0007669"/>
    <property type="project" value="InterPro"/>
</dbReference>
<keyword evidence="7" id="KW-0406">Ion transport</keyword>
<dbReference type="AlphaFoldDB" id="A0AAD8ELC0"/>
<dbReference type="Gene3D" id="3.40.190.10">
    <property type="entry name" value="Periplasmic binding protein-like II"/>
    <property type="match status" value="1"/>
</dbReference>
<evidence type="ECO:0008006" key="18">
    <source>
        <dbReference type="Google" id="ProtNLM"/>
    </source>
</evidence>
<evidence type="ECO:0000256" key="8">
    <source>
        <dbReference type="ARBA" id="ARBA00023136"/>
    </source>
</evidence>
<evidence type="ECO:0000256" key="2">
    <source>
        <dbReference type="ARBA" id="ARBA00008685"/>
    </source>
</evidence>
<keyword evidence="9" id="KW-0675">Receptor</keyword>
<dbReference type="InterPro" id="IPR001320">
    <property type="entry name" value="Iontro_rcpt_C"/>
</dbReference>
<evidence type="ECO:0000256" key="10">
    <source>
        <dbReference type="ARBA" id="ARBA00023180"/>
    </source>
</evidence>
<feature type="transmembrane region" description="Helical" evidence="13">
    <location>
        <begin position="654"/>
        <end position="677"/>
    </location>
</feature>
<evidence type="ECO:0000256" key="5">
    <source>
        <dbReference type="ARBA" id="ARBA00022692"/>
    </source>
</evidence>
<keyword evidence="8 13" id="KW-0472">Membrane</keyword>
<accession>A0AAD8ELC0</accession>
<evidence type="ECO:0000259" key="15">
    <source>
        <dbReference type="Pfam" id="PF10613"/>
    </source>
</evidence>
<keyword evidence="17" id="KW-1185">Reference proteome</keyword>
<reference evidence="16" key="2">
    <citation type="submission" date="2023-05" db="EMBL/GenBank/DDBJ databases">
        <authorList>
            <person name="Fouks B."/>
        </authorList>
    </citation>
    <scope>NUCLEOTIDE SEQUENCE</scope>
    <source>
        <strain evidence="16">Stay&amp;Tobe</strain>
        <tissue evidence="16">Testes</tissue>
    </source>
</reference>
<evidence type="ECO:0000313" key="16">
    <source>
        <dbReference type="EMBL" id="KAJ9594895.1"/>
    </source>
</evidence>
<dbReference type="PANTHER" id="PTHR42643">
    <property type="entry name" value="IONOTROPIC RECEPTOR 20A-RELATED"/>
    <property type="match status" value="1"/>
</dbReference>
<protein>
    <recommendedName>
        <fullName evidence="18">Ionotropic receptor 68a</fullName>
    </recommendedName>
</protein>
<evidence type="ECO:0000256" key="3">
    <source>
        <dbReference type="ARBA" id="ARBA00022448"/>
    </source>
</evidence>
<dbReference type="Pfam" id="PF10613">
    <property type="entry name" value="Lig_chan-Glu_bd"/>
    <property type="match status" value="1"/>
</dbReference>
<proteinExistence type="inferred from homology"/>
<dbReference type="EMBL" id="JASPKZ010002709">
    <property type="protein sequence ID" value="KAJ9594895.1"/>
    <property type="molecule type" value="Genomic_DNA"/>
</dbReference>
<dbReference type="InterPro" id="IPR019594">
    <property type="entry name" value="Glu/Gly-bd"/>
</dbReference>
<dbReference type="InterPro" id="IPR052192">
    <property type="entry name" value="Insect_Ionotropic_Sensory_Rcpt"/>
</dbReference>
<comment type="similarity">
    <text evidence="2">Belongs to the glutamate-gated ion channel (TC 1.A.10.1) family.</text>
</comment>
<keyword evidence="10" id="KW-0325">Glycoprotein</keyword>
<evidence type="ECO:0000256" key="13">
    <source>
        <dbReference type="SAM" id="Phobius"/>
    </source>
</evidence>
<evidence type="ECO:0000313" key="17">
    <source>
        <dbReference type="Proteomes" id="UP001233999"/>
    </source>
</evidence>
<evidence type="ECO:0000256" key="4">
    <source>
        <dbReference type="ARBA" id="ARBA00022475"/>
    </source>
</evidence>
<evidence type="ECO:0000256" key="7">
    <source>
        <dbReference type="ARBA" id="ARBA00023065"/>
    </source>
</evidence>
<evidence type="ECO:0000256" key="6">
    <source>
        <dbReference type="ARBA" id="ARBA00022989"/>
    </source>
</evidence>
<dbReference type="SUPFAM" id="SSF53850">
    <property type="entry name" value="Periplasmic binding protein-like II"/>
    <property type="match status" value="1"/>
</dbReference>
<organism evidence="16 17">
    <name type="scientific">Diploptera punctata</name>
    <name type="common">Pacific beetle cockroach</name>
    <dbReference type="NCBI Taxonomy" id="6984"/>
    <lineage>
        <taxon>Eukaryota</taxon>
        <taxon>Metazoa</taxon>
        <taxon>Ecdysozoa</taxon>
        <taxon>Arthropoda</taxon>
        <taxon>Hexapoda</taxon>
        <taxon>Insecta</taxon>
        <taxon>Pterygota</taxon>
        <taxon>Neoptera</taxon>
        <taxon>Polyneoptera</taxon>
        <taxon>Dictyoptera</taxon>
        <taxon>Blattodea</taxon>
        <taxon>Blaberoidea</taxon>
        <taxon>Blaberidae</taxon>
        <taxon>Diplopterinae</taxon>
        <taxon>Diploptera</taxon>
    </lineage>
</organism>
<comment type="subcellular location">
    <subcellularLocation>
        <location evidence="1">Cell membrane</location>
        <topology evidence="1">Multi-pass membrane protein</topology>
    </subcellularLocation>
</comment>
<feature type="domain" description="Ionotropic glutamate receptor C-terminal" evidence="14">
    <location>
        <begin position="347"/>
        <end position="664"/>
    </location>
</feature>
<feature type="transmembrane region" description="Helical" evidence="13">
    <location>
        <begin position="346"/>
        <end position="366"/>
    </location>
</feature>